<dbReference type="Proteomes" id="UP000318055">
    <property type="component" value="Chromosome"/>
</dbReference>
<dbReference type="Gene3D" id="3.10.180.10">
    <property type="entry name" value="2,3-Dihydroxybiphenyl 1,2-Dioxygenase, domain 1"/>
    <property type="match status" value="1"/>
</dbReference>
<protein>
    <submittedName>
        <fullName evidence="2">VOC family protein</fullName>
    </submittedName>
</protein>
<dbReference type="KEGG" id="ssua:FPZ54_12110"/>
<dbReference type="OrthoDB" id="9807407at2"/>
<evidence type="ECO:0000313" key="3">
    <source>
        <dbReference type="Proteomes" id="UP000318055"/>
    </source>
</evidence>
<sequence>MFSHVMLGANDIAASKAFYDATLGTLGARAGSVDPKGRAFYMHNGGIFMLSKPIDGQPACHANGGTIGFAADSPEMVDAWHAAGLAHGGTAIEDPPGIRENAFGALYLAYLRDPAGNKVCAMYRVPKAS</sequence>
<dbReference type="SUPFAM" id="SSF54593">
    <property type="entry name" value="Glyoxalase/Bleomycin resistance protein/Dihydroxybiphenyl dioxygenase"/>
    <property type="match status" value="1"/>
</dbReference>
<keyword evidence="3" id="KW-1185">Reference proteome</keyword>
<dbReference type="AlphaFoldDB" id="A0A518RGV2"/>
<accession>A0A518RGV2</accession>
<dbReference type="Pfam" id="PF00903">
    <property type="entry name" value="Glyoxalase"/>
    <property type="match status" value="1"/>
</dbReference>
<proteinExistence type="predicted"/>
<reference evidence="2 3" key="1">
    <citation type="submission" date="2019-07" db="EMBL/GenBank/DDBJ databases">
        <title>Sphingomonas alkalisoli sp. nov., isolated from rhizosphere soil of Suaedae salsa.</title>
        <authorList>
            <person name="Zhang H."/>
            <person name="Xu L."/>
            <person name="Zhang J.-X."/>
            <person name="Sun J.-Q."/>
        </authorList>
    </citation>
    <scope>NUCLEOTIDE SEQUENCE [LARGE SCALE GENOMIC DNA]</scope>
    <source>
        <strain evidence="2 3">XS-10</strain>
    </source>
</reference>
<feature type="domain" description="VOC" evidence="1">
    <location>
        <begin position="1"/>
        <end position="124"/>
    </location>
</feature>
<name>A0A518RGV2_9SPHN</name>
<dbReference type="PANTHER" id="PTHR35006">
    <property type="entry name" value="GLYOXALASE FAMILY PROTEIN (AFU_ORTHOLOGUE AFUA_5G14830)"/>
    <property type="match status" value="1"/>
</dbReference>
<dbReference type="EMBL" id="CP042239">
    <property type="protein sequence ID" value="QDX26682.1"/>
    <property type="molecule type" value="Genomic_DNA"/>
</dbReference>
<gene>
    <name evidence="2" type="ORF">FPZ54_12110</name>
</gene>
<dbReference type="RefSeq" id="WP_145847541.1">
    <property type="nucleotide sequence ID" value="NZ_CP042239.1"/>
</dbReference>
<dbReference type="PANTHER" id="PTHR35006:SF1">
    <property type="entry name" value="BLL2941 PROTEIN"/>
    <property type="match status" value="1"/>
</dbReference>
<evidence type="ECO:0000313" key="2">
    <source>
        <dbReference type="EMBL" id="QDX26682.1"/>
    </source>
</evidence>
<evidence type="ECO:0000259" key="1">
    <source>
        <dbReference type="PROSITE" id="PS51819"/>
    </source>
</evidence>
<organism evidence="2 3">
    <name type="scientific">Sphingomonas suaedae</name>
    <dbReference type="NCBI Taxonomy" id="2599297"/>
    <lineage>
        <taxon>Bacteria</taxon>
        <taxon>Pseudomonadati</taxon>
        <taxon>Pseudomonadota</taxon>
        <taxon>Alphaproteobacteria</taxon>
        <taxon>Sphingomonadales</taxon>
        <taxon>Sphingomonadaceae</taxon>
        <taxon>Sphingomonas</taxon>
    </lineage>
</organism>
<dbReference type="InterPro" id="IPR004360">
    <property type="entry name" value="Glyas_Fos-R_dOase_dom"/>
</dbReference>
<dbReference type="PROSITE" id="PS51819">
    <property type="entry name" value="VOC"/>
    <property type="match status" value="1"/>
</dbReference>
<dbReference type="InterPro" id="IPR037523">
    <property type="entry name" value="VOC_core"/>
</dbReference>
<dbReference type="CDD" id="cd07262">
    <property type="entry name" value="VOC_like"/>
    <property type="match status" value="1"/>
</dbReference>
<dbReference type="InterPro" id="IPR029068">
    <property type="entry name" value="Glyas_Bleomycin-R_OHBP_Dase"/>
</dbReference>